<accession>A0A9N9LLH2</accession>
<evidence type="ECO:0000313" key="1">
    <source>
        <dbReference type="EMBL" id="CAG8975280.1"/>
    </source>
</evidence>
<proteinExistence type="predicted"/>
<dbReference type="AlphaFoldDB" id="A0A9N9LLH2"/>
<keyword evidence="2" id="KW-1185">Reference proteome</keyword>
<organism evidence="1 2">
    <name type="scientific">Hymenoscyphus albidus</name>
    <dbReference type="NCBI Taxonomy" id="595503"/>
    <lineage>
        <taxon>Eukaryota</taxon>
        <taxon>Fungi</taxon>
        <taxon>Dikarya</taxon>
        <taxon>Ascomycota</taxon>
        <taxon>Pezizomycotina</taxon>
        <taxon>Leotiomycetes</taxon>
        <taxon>Helotiales</taxon>
        <taxon>Helotiaceae</taxon>
        <taxon>Hymenoscyphus</taxon>
    </lineage>
</organism>
<gene>
    <name evidence="1" type="ORF">HYALB_00008064</name>
</gene>
<reference evidence="1" key="1">
    <citation type="submission" date="2021-07" db="EMBL/GenBank/DDBJ databases">
        <authorList>
            <person name="Durling M."/>
        </authorList>
    </citation>
    <scope>NUCLEOTIDE SEQUENCE</scope>
</reference>
<dbReference type="Proteomes" id="UP000701801">
    <property type="component" value="Unassembled WGS sequence"/>
</dbReference>
<dbReference type="EMBL" id="CAJVRM010000131">
    <property type="protein sequence ID" value="CAG8975280.1"/>
    <property type="molecule type" value="Genomic_DNA"/>
</dbReference>
<sequence>MCLKLHWILVFDEEEGETNLDLSDHSTPWTVTEEFAVPCCREDPRGGGGGEDAWRALLPLLEYERAGGGGGDACSPLLPPLDDDCASGGGNGGAGL</sequence>
<name>A0A9N9LLH2_9HELO</name>
<comment type="caution">
    <text evidence="1">The sequence shown here is derived from an EMBL/GenBank/DDBJ whole genome shotgun (WGS) entry which is preliminary data.</text>
</comment>
<protein>
    <submittedName>
        <fullName evidence="1">Uncharacterized protein</fullName>
    </submittedName>
</protein>
<evidence type="ECO:0000313" key="2">
    <source>
        <dbReference type="Proteomes" id="UP000701801"/>
    </source>
</evidence>